<reference evidence="7" key="1">
    <citation type="submission" date="2022-01" db="EMBL/GenBank/DDBJ databases">
        <authorList>
            <person name="Jo J.-H."/>
            <person name="Im W.-T."/>
        </authorList>
    </citation>
    <scope>NUCLEOTIDE SEQUENCE</scope>
    <source>
        <strain evidence="7">XY25</strain>
    </source>
</reference>
<dbReference type="InterPro" id="IPR034474">
    <property type="entry name" value="Methyltransferase_Class_D"/>
</dbReference>
<dbReference type="SUPFAM" id="SSF102114">
    <property type="entry name" value="Radical SAM enzymes"/>
    <property type="match status" value="1"/>
</dbReference>
<evidence type="ECO:0000256" key="5">
    <source>
        <dbReference type="ARBA" id="ARBA00023014"/>
    </source>
</evidence>
<dbReference type="PROSITE" id="PS51918">
    <property type="entry name" value="RADICAL_SAM"/>
    <property type="match status" value="1"/>
</dbReference>
<evidence type="ECO:0000313" key="7">
    <source>
        <dbReference type="EMBL" id="MCG2576203.1"/>
    </source>
</evidence>
<keyword evidence="4" id="KW-0408">Iron</keyword>
<proteinExistence type="predicted"/>
<dbReference type="PANTHER" id="PTHR43306:SF1">
    <property type="entry name" value="7,8-DIHYDRO-6-HYDROXYMETHYLPTERIN DIMETHYLTRANSFERASE"/>
    <property type="match status" value="1"/>
</dbReference>
<comment type="cofactor">
    <cofactor evidence="1">
        <name>[4Fe-4S] cluster</name>
        <dbReference type="ChEBI" id="CHEBI:49883"/>
    </cofactor>
</comment>
<dbReference type="InterPro" id="IPR058240">
    <property type="entry name" value="rSAM_sf"/>
</dbReference>
<dbReference type="SFLD" id="SFLDS00029">
    <property type="entry name" value="Radical_SAM"/>
    <property type="match status" value="1"/>
</dbReference>
<keyword evidence="2" id="KW-0949">S-adenosyl-L-methionine</keyword>
<keyword evidence="3" id="KW-0479">Metal-binding</keyword>
<dbReference type="PANTHER" id="PTHR43306">
    <property type="entry name" value="7,8-DIHYDRO-6-HYDROXYMETHYLPTERIN DIMETHYLTRANSFERASE"/>
    <property type="match status" value="1"/>
</dbReference>
<protein>
    <submittedName>
        <fullName evidence="7">Radical SAM protein</fullName>
    </submittedName>
</protein>
<dbReference type="CDD" id="cd01335">
    <property type="entry name" value="Radical_SAM"/>
    <property type="match status" value="1"/>
</dbReference>
<organism evidence="7 8">
    <name type="scientific">Dechloromonas hankyongensis</name>
    <dbReference type="NCBI Taxonomy" id="2908002"/>
    <lineage>
        <taxon>Bacteria</taxon>
        <taxon>Pseudomonadati</taxon>
        <taxon>Pseudomonadota</taxon>
        <taxon>Betaproteobacteria</taxon>
        <taxon>Rhodocyclales</taxon>
        <taxon>Azonexaceae</taxon>
        <taxon>Dechloromonas</taxon>
    </lineage>
</organism>
<dbReference type="InterPro" id="IPR013785">
    <property type="entry name" value="Aldolase_TIM"/>
</dbReference>
<gene>
    <name evidence="7" type="ORF">LZ012_04250</name>
</gene>
<feature type="domain" description="Radical SAM core" evidence="6">
    <location>
        <begin position="92"/>
        <end position="315"/>
    </location>
</feature>
<dbReference type="Pfam" id="PF04055">
    <property type="entry name" value="Radical_SAM"/>
    <property type="match status" value="1"/>
</dbReference>
<evidence type="ECO:0000313" key="8">
    <source>
        <dbReference type="Proteomes" id="UP001165384"/>
    </source>
</evidence>
<keyword evidence="5" id="KW-0411">Iron-sulfur</keyword>
<evidence type="ECO:0000256" key="1">
    <source>
        <dbReference type="ARBA" id="ARBA00001966"/>
    </source>
</evidence>
<evidence type="ECO:0000256" key="2">
    <source>
        <dbReference type="ARBA" id="ARBA00022691"/>
    </source>
</evidence>
<dbReference type="InterPro" id="IPR056488">
    <property type="entry name" value="Zn_ribbon_HMPTM"/>
</dbReference>
<dbReference type="SMART" id="SM00729">
    <property type="entry name" value="Elp3"/>
    <property type="match status" value="1"/>
</dbReference>
<dbReference type="EMBL" id="JAKLTN010000001">
    <property type="protein sequence ID" value="MCG2576203.1"/>
    <property type="molecule type" value="Genomic_DNA"/>
</dbReference>
<dbReference type="Pfam" id="PF23545">
    <property type="entry name" value="Zn_ribbon_HMPTM"/>
    <property type="match status" value="1"/>
</dbReference>
<evidence type="ECO:0000256" key="4">
    <source>
        <dbReference type="ARBA" id="ARBA00023004"/>
    </source>
</evidence>
<dbReference type="Proteomes" id="UP001165384">
    <property type="component" value="Unassembled WGS sequence"/>
</dbReference>
<evidence type="ECO:0000256" key="3">
    <source>
        <dbReference type="ARBA" id="ARBA00022723"/>
    </source>
</evidence>
<dbReference type="InterPro" id="IPR006638">
    <property type="entry name" value="Elp3/MiaA/NifB-like_rSAM"/>
</dbReference>
<dbReference type="Gene3D" id="3.20.20.70">
    <property type="entry name" value="Aldolase class I"/>
    <property type="match status" value="1"/>
</dbReference>
<evidence type="ECO:0000259" key="6">
    <source>
        <dbReference type="PROSITE" id="PS51918"/>
    </source>
</evidence>
<dbReference type="InterPro" id="IPR007197">
    <property type="entry name" value="rSAM"/>
</dbReference>
<dbReference type="SFLD" id="SFLDG01100">
    <property type="entry name" value="methyltransferase_(Class_D)"/>
    <property type="match status" value="1"/>
</dbReference>
<sequence length="482" mass="53636">MSRKNRPWLFYDTTASVCTTCLRQVEAKIVIKGDEVFLDKWCPAHGIERVLIADDADYYRLCREVYVKAPEMPERFNTAMQHGCPYDCGLCPDHMQHSCLSVVEITEHCNLRCPVCYAESGPERQQHRSLAEVEAMLDAVVANEGEPDVVQLSGGEPTLHPDFFAILGAAKARPIRHLMVNTNGLRLAREPDFVARLASYKPGIEIYLQFDSLRDEVLQYMRGADLAAIHERALANLEAHGISTTLVMTVKRGINDEEIGAVIQHGLKYRCVRGVTLQPVSDAGRNVGFEPARHRLTVSEVRRRVAEQSGLFTLDDIVPVPCNPDTLAMGYALKLGGEALPLTRHLGPEALLAGPRNTIVFERDPAMKDAVFKLFSTNHSPESQANCLSALLCCLPAISAPELAYENVFRVLIVQFMDAANLDLRALKKSCIHFAQPDGRLIPFEAFNLFYRGERMAKTQEIQAEIAEGAARRRKVIAVVAE</sequence>
<name>A0ABS9JZ80_9RHOO</name>
<accession>A0ABS9JZ80</accession>
<comment type="caution">
    <text evidence="7">The sequence shown here is derived from an EMBL/GenBank/DDBJ whole genome shotgun (WGS) entry which is preliminary data.</text>
</comment>
<dbReference type="SFLD" id="SFLDG01067">
    <property type="entry name" value="SPASM/twitch_domain_containing"/>
    <property type="match status" value="1"/>
</dbReference>
<keyword evidence="8" id="KW-1185">Reference proteome</keyword>
<dbReference type="RefSeq" id="WP_275707852.1">
    <property type="nucleotide sequence ID" value="NZ_JAKLTN010000001.1"/>
</dbReference>